<evidence type="ECO:0000313" key="1">
    <source>
        <dbReference type="EMBL" id="DAF54530.1"/>
    </source>
</evidence>
<name>A0A8S5SVG0_9CAUD</name>
<reference evidence="1" key="1">
    <citation type="journal article" date="2021" name="Proc. Natl. Acad. Sci. U.S.A.">
        <title>A Catalog of Tens of Thousands of Viruses from Human Metagenomes Reveals Hidden Associations with Chronic Diseases.</title>
        <authorList>
            <person name="Tisza M.J."/>
            <person name="Buck C.B."/>
        </authorList>
    </citation>
    <scope>NUCLEOTIDE SEQUENCE</scope>
    <source>
        <strain evidence="1">CtKwY15</strain>
    </source>
</reference>
<proteinExistence type="predicted"/>
<protein>
    <submittedName>
        <fullName evidence="1">Uncharacterized protein</fullName>
    </submittedName>
</protein>
<dbReference type="EMBL" id="BK032679">
    <property type="protein sequence ID" value="DAF54530.1"/>
    <property type="molecule type" value="Genomic_DNA"/>
</dbReference>
<organism evidence="1">
    <name type="scientific">Siphoviridae sp. ctKwY15</name>
    <dbReference type="NCBI Taxonomy" id="2827843"/>
    <lineage>
        <taxon>Viruses</taxon>
        <taxon>Duplodnaviria</taxon>
        <taxon>Heunggongvirae</taxon>
        <taxon>Uroviricota</taxon>
        <taxon>Caudoviricetes</taxon>
    </lineage>
</organism>
<sequence>MWIKVYNLQGHSQWSRTEVFRSGYIYVSDYEMKKIKKIYAEQKPYQLDSMLPYIAIIDGIPKRLLCHITFQTWRTAHDEDIKGIISIMEKYNLNINNKGCWCFRDYDKVCFHLGDRKMSYDEFVNDFKLPKGYVFHEVFDNGFSYIGSEPFYGDNKAYADAAIRVAKKIGHLWFSWNMGYRLDDCFAIHVSYGKDEHYSEISNT</sequence>
<accession>A0A8S5SVG0</accession>